<feature type="signal peptide" evidence="1">
    <location>
        <begin position="1"/>
        <end position="23"/>
    </location>
</feature>
<evidence type="ECO:0000313" key="2">
    <source>
        <dbReference type="EMBL" id="MEO3692599.1"/>
    </source>
</evidence>
<keyword evidence="1" id="KW-0732">Signal</keyword>
<reference evidence="2 3" key="1">
    <citation type="submission" date="2024-05" db="EMBL/GenBank/DDBJ databases">
        <title>Roseateles sp. DJS-2-20 16S ribosomal RNA gene Genome sequencing and assembly.</title>
        <authorList>
            <person name="Woo H."/>
        </authorList>
    </citation>
    <scope>NUCLEOTIDE SEQUENCE [LARGE SCALE GENOMIC DNA]</scope>
    <source>
        <strain evidence="2 3">DJS-2-20</strain>
    </source>
</reference>
<keyword evidence="3" id="KW-1185">Reference proteome</keyword>
<dbReference type="RefSeq" id="WP_347705424.1">
    <property type="nucleotide sequence ID" value="NZ_JBDPZD010000004.1"/>
</dbReference>
<evidence type="ECO:0000256" key="1">
    <source>
        <dbReference type="SAM" id="SignalP"/>
    </source>
</evidence>
<sequence length="182" mass="19473">MNSRYCVSAALAVSTLWMAAAHAADRAPDTRWQARVQLSTTEPGLARSSQLLSANLLGDYYFNGTRLGGLRATGGMLLGPNSLTLTSQGASLGTASRMTIGNRRIGLGETQWLEPVSTHTYLGLGYSRHFPSSGFSFSADLGLTYGLGTTMRLGQSTAQALEDAARDLRFKPLLQIGLSYSY</sequence>
<protein>
    <recommendedName>
        <fullName evidence="4">Outer membrane protein beta-barrel domain-containing protein</fullName>
    </recommendedName>
</protein>
<evidence type="ECO:0000313" key="3">
    <source>
        <dbReference type="Proteomes" id="UP001495147"/>
    </source>
</evidence>
<organism evidence="2 3">
    <name type="scientific">Roseateles paludis</name>
    <dbReference type="NCBI Taxonomy" id="3145238"/>
    <lineage>
        <taxon>Bacteria</taxon>
        <taxon>Pseudomonadati</taxon>
        <taxon>Pseudomonadota</taxon>
        <taxon>Betaproteobacteria</taxon>
        <taxon>Burkholderiales</taxon>
        <taxon>Sphaerotilaceae</taxon>
        <taxon>Roseateles</taxon>
    </lineage>
</organism>
<name>A0ABV0G4F1_9BURK</name>
<dbReference type="EMBL" id="JBDPZD010000004">
    <property type="protein sequence ID" value="MEO3692599.1"/>
    <property type="molecule type" value="Genomic_DNA"/>
</dbReference>
<dbReference type="Gene3D" id="2.40.160.170">
    <property type="match status" value="1"/>
</dbReference>
<feature type="chain" id="PRO_5046513667" description="Outer membrane protein beta-barrel domain-containing protein" evidence="1">
    <location>
        <begin position="24"/>
        <end position="182"/>
    </location>
</feature>
<accession>A0ABV0G4F1</accession>
<proteinExistence type="predicted"/>
<gene>
    <name evidence="2" type="ORF">ABDJ85_14065</name>
</gene>
<comment type="caution">
    <text evidence="2">The sequence shown here is derived from an EMBL/GenBank/DDBJ whole genome shotgun (WGS) entry which is preliminary data.</text>
</comment>
<dbReference type="Proteomes" id="UP001495147">
    <property type="component" value="Unassembled WGS sequence"/>
</dbReference>
<evidence type="ECO:0008006" key="4">
    <source>
        <dbReference type="Google" id="ProtNLM"/>
    </source>
</evidence>